<keyword evidence="4" id="KW-1185">Reference proteome</keyword>
<dbReference type="RefSeq" id="WP_175493549.1">
    <property type="nucleotide sequence ID" value="NZ_CP080764.1"/>
</dbReference>
<name>A0A1G7XJE2_ANETH</name>
<sequence>MTTERERCKVTIYCPVCGERYVLRGTREKNGKVETGFKQCICSNKEKLHIRSEPI</sequence>
<dbReference type="AlphaFoldDB" id="A0A1G7XJE2"/>
<gene>
    <name evidence="1" type="ORF">K3F53_06415</name>
    <name evidence="2" type="ORF">SAMN04489735_100413</name>
</gene>
<protein>
    <submittedName>
        <fullName evidence="2">Uncharacterized protein</fullName>
    </submittedName>
</protein>
<proteinExistence type="predicted"/>
<dbReference type="Proteomes" id="UP000826616">
    <property type="component" value="Chromosome"/>
</dbReference>
<reference evidence="1 4" key="2">
    <citation type="submission" date="2021-08" db="EMBL/GenBank/DDBJ databases">
        <title>Complete genome sequence of the strain Aneurinibacillus thermoaerophilus CCM 8960.</title>
        <authorList>
            <person name="Musilova J."/>
            <person name="Kourilova X."/>
            <person name="Pernicova I."/>
            <person name="Bezdicek M."/>
            <person name="Lengerova M."/>
            <person name="Obruca S."/>
            <person name="Sedlar K."/>
        </authorList>
    </citation>
    <scope>NUCLEOTIDE SEQUENCE [LARGE SCALE GENOMIC DNA]</scope>
    <source>
        <strain evidence="1 4">CCM 8960</strain>
    </source>
</reference>
<dbReference type="EMBL" id="FNDE01000004">
    <property type="protein sequence ID" value="SDG84287.1"/>
    <property type="molecule type" value="Genomic_DNA"/>
</dbReference>
<organism evidence="2 3">
    <name type="scientific">Aneurinibacillus thermoaerophilus</name>
    <dbReference type="NCBI Taxonomy" id="143495"/>
    <lineage>
        <taxon>Bacteria</taxon>
        <taxon>Bacillati</taxon>
        <taxon>Bacillota</taxon>
        <taxon>Bacilli</taxon>
        <taxon>Bacillales</taxon>
        <taxon>Paenibacillaceae</taxon>
        <taxon>Aneurinibacillus group</taxon>
        <taxon>Aneurinibacillus</taxon>
    </lineage>
</organism>
<accession>A0A1G7XJE2</accession>
<evidence type="ECO:0000313" key="4">
    <source>
        <dbReference type="Proteomes" id="UP000826616"/>
    </source>
</evidence>
<dbReference type="EMBL" id="CP080764">
    <property type="protein sequence ID" value="QYY43831.1"/>
    <property type="molecule type" value="Genomic_DNA"/>
</dbReference>
<evidence type="ECO:0000313" key="3">
    <source>
        <dbReference type="Proteomes" id="UP000198956"/>
    </source>
</evidence>
<dbReference type="GeneID" id="97140999"/>
<reference evidence="2 3" key="1">
    <citation type="submission" date="2016-10" db="EMBL/GenBank/DDBJ databases">
        <authorList>
            <person name="de Groot N.N."/>
        </authorList>
    </citation>
    <scope>NUCLEOTIDE SEQUENCE [LARGE SCALE GENOMIC DNA]</scope>
    <source>
        <strain evidence="2 3">L 420-91</strain>
    </source>
</reference>
<evidence type="ECO:0000313" key="1">
    <source>
        <dbReference type="EMBL" id="QYY43831.1"/>
    </source>
</evidence>
<evidence type="ECO:0000313" key="2">
    <source>
        <dbReference type="EMBL" id="SDG84287.1"/>
    </source>
</evidence>
<dbReference type="Proteomes" id="UP000198956">
    <property type="component" value="Unassembled WGS sequence"/>
</dbReference>